<keyword evidence="3" id="KW-1185">Reference proteome</keyword>
<dbReference type="Gene3D" id="3.90.1570.10">
    <property type="entry name" value="tt1808, chain A"/>
    <property type="match status" value="1"/>
</dbReference>
<dbReference type="Proteomes" id="UP000789342">
    <property type="component" value="Unassembled WGS sequence"/>
</dbReference>
<evidence type="ECO:0000259" key="1">
    <source>
        <dbReference type="Pfam" id="PF05685"/>
    </source>
</evidence>
<sequence>FLLITPEYERRFSQMPSHIPQFIIPNCDHNLFEEIALANPHSFYRMNLIQGQLEIMPPQPVHNGCYLDQREANIVGEVRNWCRANVNLVGHYGGSQGAYTLRSGDILGPEASVVLGARWNALSTDDRKRAFPPVAPNFIVELRSMSNSPQYVHRKMLLWIGAGVEGSKEGISINPIANPPTVRVYSYNSNTNGVIWQEFVNPQTVTSQVLTGFVMNMQDII</sequence>
<organism evidence="2 3">
    <name type="scientific">Acaulospora morrowiae</name>
    <dbReference type="NCBI Taxonomy" id="94023"/>
    <lineage>
        <taxon>Eukaryota</taxon>
        <taxon>Fungi</taxon>
        <taxon>Fungi incertae sedis</taxon>
        <taxon>Mucoromycota</taxon>
        <taxon>Glomeromycotina</taxon>
        <taxon>Glomeromycetes</taxon>
        <taxon>Diversisporales</taxon>
        <taxon>Acaulosporaceae</taxon>
        <taxon>Acaulospora</taxon>
    </lineage>
</organism>
<gene>
    <name evidence="2" type="ORF">AMORRO_LOCUS11504</name>
</gene>
<proteinExistence type="predicted"/>
<evidence type="ECO:0000313" key="3">
    <source>
        <dbReference type="Proteomes" id="UP000789342"/>
    </source>
</evidence>
<accession>A0A9N9EV17</accession>
<protein>
    <submittedName>
        <fullName evidence="2">11946_t:CDS:1</fullName>
    </submittedName>
</protein>
<dbReference type="GO" id="GO:0006302">
    <property type="term" value="P:double-strand break repair"/>
    <property type="evidence" value="ECO:0007669"/>
    <property type="project" value="UniProtKB-ARBA"/>
</dbReference>
<evidence type="ECO:0000313" key="2">
    <source>
        <dbReference type="EMBL" id="CAG8687836.1"/>
    </source>
</evidence>
<comment type="caution">
    <text evidence="2">The sequence shown here is derived from an EMBL/GenBank/DDBJ whole genome shotgun (WGS) entry which is preliminary data.</text>
</comment>
<dbReference type="InterPro" id="IPR011335">
    <property type="entry name" value="Restrct_endonuc-II-like"/>
</dbReference>
<reference evidence="2" key="1">
    <citation type="submission" date="2021-06" db="EMBL/GenBank/DDBJ databases">
        <authorList>
            <person name="Kallberg Y."/>
            <person name="Tangrot J."/>
            <person name="Rosling A."/>
        </authorList>
    </citation>
    <scope>NUCLEOTIDE SEQUENCE</scope>
    <source>
        <strain evidence="2">CL551</strain>
    </source>
</reference>
<dbReference type="Pfam" id="PF05685">
    <property type="entry name" value="Uma2"/>
    <property type="match status" value="1"/>
</dbReference>
<dbReference type="AlphaFoldDB" id="A0A9N9EV17"/>
<dbReference type="InterPro" id="IPR008538">
    <property type="entry name" value="Uma2"/>
</dbReference>
<dbReference type="SUPFAM" id="SSF52980">
    <property type="entry name" value="Restriction endonuclease-like"/>
    <property type="match status" value="1"/>
</dbReference>
<dbReference type="InterPro" id="IPR012296">
    <property type="entry name" value="Nuclease_put_TT1808"/>
</dbReference>
<dbReference type="EMBL" id="CAJVPV010014782">
    <property type="protein sequence ID" value="CAG8687836.1"/>
    <property type="molecule type" value="Genomic_DNA"/>
</dbReference>
<feature type="non-terminal residue" evidence="2">
    <location>
        <position position="221"/>
    </location>
</feature>
<name>A0A9N9EV17_9GLOM</name>
<feature type="domain" description="Putative restriction endonuclease" evidence="1">
    <location>
        <begin position="43"/>
        <end position="217"/>
    </location>
</feature>
<dbReference type="OrthoDB" id="2305086at2759"/>
<dbReference type="CDD" id="cd06260">
    <property type="entry name" value="DUF820-like"/>
    <property type="match status" value="1"/>
</dbReference>